<protein>
    <submittedName>
        <fullName evidence="1">Uncharacterized protein</fullName>
    </submittedName>
</protein>
<organism evidence="1 2">
    <name type="scientific">Clostridium simiarum</name>
    <dbReference type="NCBI Taxonomy" id="2841506"/>
    <lineage>
        <taxon>Bacteria</taxon>
        <taxon>Bacillati</taxon>
        <taxon>Bacillota</taxon>
        <taxon>Clostridia</taxon>
        <taxon>Eubacteriales</taxon>
        <taxon>Clostridiaceae</taxon>
        <taxon>Clostridium</taxon>
    </lineage>
</organism>
<keyword evidence="2" id="KW-1185">Reference proteome</keyword>
<reference evidence="1 2" key="1">
    <citation type="submission" date="2021-06" db="EMBL/GenBank/DDBJ databases">
        <authorList>
            <person name="Sun Q."/>
            <person name="Li D."/>
        </authorList>
    </citation>
    <scope>NUCLEOTIDE SEQUENCE [LARGE SCALE GENOMIC DNA]</scope>
    <source>
        <strain evidence="1 2">MSJ-4</strain>
    </source>
</reference>
<proteinExistence type="predicted"/>
<gene>
    <name evidence="1" type="ORF">KQI89_02770</name>
</gene>
<name>A0ABS6EXF5_9CLOT</name>
<evidence type="ECO:0000313" key="2">
    <source>
        <dbReference type="Proteomes" id="UP000736583"/>
    </source>
</evidence>
<sequence length="134" mass="15779">MHNDKFLTKHISKDLSQDDICDIFPNKICDNCCKCLGLDKSDIRSIDIDEIATNKVESMMFQDELEDFLYKEDNIDNKDTSTELEYDVETTNADADEEIYYIEDFEEIKKILENEEYFKLLAHEEFPGLITLKK</sequence>
<comment type="caution">
    <text evidence="1">The sequence shown here is derived from an EMBL/GenBank/DDBJ whole genome shotgun (WGS) entry which is preliminary data.</text>
</comment>
<dbReference type="RefSeq" id="WP_216455797.1">
    <property type="nucleotide sequence ID" value="NZ_JAHLQL010000001.1"/>
</dbReference>
<dbReference type="Proteomes" id="UP000736583">
    <property type="component" value="Unassembled WGS sequence"/>
</dbReference>
<evidence type="ECO:0000313" key="1">
    <source>
        <dbReference type="EMBL" id="MBU5590673.1"/>
    </source>
</evidence>
<dbReference type="EMBL" id="JAHLQL010000001">
    <property type="protein sequence ID" value="MBU5590673.1"/>
    <property type="molecule type" value="Genomic_DNA"/>
</dbReference>
<accession>A0ABS6EXF5</accession>